<gene>
    <name evidence="1" type="ORF">H9647_19400</name>
</gene>
<dbReference type="Proteomes" id="UP000608071">
    <property type="component" value="Unassembled WGS sequence"/>
</dbReference>
<proteinExistence type="predicted"/>
<sequence length="117" mass="13540">MLSGCTTVEKGAVNNIVQDIRTEAIEITEETMTGYLQHIDTKTRVASLDITNWVNRGKTEANDMMYSKKITYNENTVFQDEYGSVVYTEDLKIGEKLAVRHLDEKQDFVLIYRRNRL</sequence>
<reference evidence="1 2" key="1">
    <citation type="submission" date="2020-08" db="EMBL/GenBank/DDBJ databases">
        <title>A Genomic Blueprint of the Chicken Gut Microbiome.</title>
        <authorList>
            <person name="Gilroy R."/>
            <person name="Ravi A."/>
            <person name="Getino M."/>
            <person name="Pursley I."/>
            <person name="Horton D.L."/>
            <person name="Alikhan N.-F."/>
            <person name="Baker D."/>
            <person name="Gharbi K."/>
            <person name="Hall N."/>
            <person name="Watson M."/>
            <person name="Adriaenssens E.M."/>
            <person name="Foster-Nyarko E."/>
            <person name="Jarju S."/>
            <person name="Secka A."/>
            <person name="Antonio M."/>
            <person name="Oren A."/>
            <person name="Chaudhuri R."/>
            <person name="La Ragione R.M."/>
            <person name="Hildebrand F."/>
            <person name="Pallen M.J."/>
        </authorList>
    </citation>
    <scope>NUCLEOTIDE SEQUENCE [LARGE SCALE GENOMIC DNA]</scope>
    <source>
        <strain evidence="1 2">Sa2BVA9</strain>
    </source>
</reference>
<name>A0ABR8T3S9_9BACL</name>
<keyword evidence="2" id="KW-1185">Reference proteome</keyword>
<protein>
    <submittedName>
        <fullName evidence="1">Uncharacterized protein</fullName>
    </submittedName>
</protein>
<evidence type="ECO:0000313" key="1">
    <source>
        <dbReference type="EMBL" id="MBD7970234.1"/>
    </source>
</evidence>
<accession>A0ABR8T3S9</accession>
<dbReference type="RefSeq" id="WP_191803070.1">
    <property type="nucleotide sequence ID" value="NZ_JACSQL010000010.1"/>
</dbReference>
<evidence type="ECO:0000313" key="2">
    <source>
        <dbReference type="Proteomes" id="UP000608071"/>
    </source>
</evidence>
<comment type="caution">
    <text evidence="1">The sequence shown here is derived from an EMBL/GenBank/DDBJ whole genome shotgun (WGS) entry which is preliminary data.</text>
</comment>
<organism evidence="1 2">
    <name type="scientific">Paenibacillus gallinarum</name>
    <dbReference type="NCBI Taxonomy" id="2762232"/>
    <lineage>
        <taxon>Bacteria</taxon>
        <taxon>Bacillati</taxon>
        <taxon>Bacillota</taxon>
        <taxon>Bacilli</taxon>
        <taxon>Bacillales</taxon>
        <taxon>Paenibacillaceae</taxon>
        <taxon>Paenibacillus</taxon>
    </lineage>
</organism>
<dbReference type="EMBL" id="JACSQL010000010">
    <property type="protein sequence ID" value="MBD7970234.1"/>
    <property type="molecule type" value="Genomic_DNA"/>
</dbReference>